<sequence>MVANTEPAGYQASSALKFAEPTSNKPIQAKPSGPNKLFANPGTTFGDWRDDLYRDGFAVIKGAIPLDRAEKYGDEMLSYLENFNGSMGFKRDDPSTIKTETLPVITEKGMITGYGVAHESFAWAIRQEPGVIEAFERVYDTKDLIVSFDAVNTSFPNRKDVKVNKPWPHQDQDPENPGFRCLQGLVNIFPNGDKDGGLIVCKGAHLLSEEFHKDFKDEPNKIWAWTHEWYGFTAEGMEWLKNKGCEWQKVNAGPGDLIVWDSRTPHYNVSPEGTQPRFCTYTCYMPAADATQEDLKRKKAAFENLQGTTHWPNAMHVGGIPVLRNGEPCPYNTNMPRKAPELTNRGFLLTGIPVHTVNAIKKHFATKNPKFMFLIHGDPHTGNAYLDKAGNPRFLDWQKFHIGSPFHDLSYFIVGALSVEDRRANEVAVIDHYLEALAKFGGPSLSTNDDDVMKEYAKATMAGMGWILTPYALQKKECVFPMCERYGAAIVDHKSIGIVKSLPDLE</sequence>
<dbReference type="PANTHER" id="PTHR31630">
    <property type="entry name" value="PHYTANOYL-COA DIOXYGENASE-RELATED-RELATED"/>
    <property type="match status" value="1"/>
</dbReference>
<name>A0A8J5TRW8_FUSOX</name>
<protein>
    <submittedName>
        <fullName evidence="2">Uncharacterized protein</fullName>
    </submittedName>
</protein>
<dbReference type="EMBL" id="JAELUQ010000010">
    <property type="protein sequence ID" value="KAG7407674.1"/>
    <property type="molecule type" value="Genomic_DNA"/>
</dbReference>
<reference evidence="2" key="1">
    <citation type="submission" date="2021-04" db="EMBL/GenBank/DDBJ databases">
        <title>First draft genome resource for Brassicaceae pathogens Fusarium oxysporum f. sp. raphani and Fusarium oxysporum f. sp. rapae.</title>
        <authorList>
            <person name="Asai S."/>
        </authorList>
    </citation>
    <scope>NUCLEOTIDE SEQUENCE</scope>
    <source>
        <strain evidence="2">Tf1208</strain>
    </source>
</reference>
<accession>A0A8J5TRW8</accession>
<dbReference type="Pfam" id="PF02958">
    <property type="entry name" value="EcKL"/>
    <property type="match status" value="1"/>
</dbReference>
<dbReference type="PANTHER" id="PTHR31630:SF7">
    <property type="entry name" value="PHYTANOYL-COA DIOXYGENASE"/>
    <property type="match status" value="1"/>
</dbReference>
<organism evidence="2 3">
    <name type="scientific">Fusarium oxysporum f. sp. rapae</name>
    <dbReference type="NCBI Taxonomy" id="485398"/>
    <lineage>
        <taxon>Eukaryota</taxon>
        <taxon>Fungi</taxon>
        <taxon>Dikarya</taxon>
        <taxon>Ascomycota</taxon>
        <taxon>Pezizomycotina</taxon>
        <taxon>Sordariomycetes</taxon>
        <taxon>Hypocreomycetidae</taxon>
        <taxon>Hypocreales</taxon>
        <taxon>Nectriaceae</taxon>
        <taxon>Fusarium</taxon>
        <taxon>Fusarium oxysporum species complex</taxon>
    </lineage>
</organism>
<feature type="region of interest" description="Disordered" evidence="1">
    <location>
        <begin position="1"/>
        <end position="36"/>
    </location>
</feature>
<evidence type="ECO:0000313" key="2">
    <source>
        <dbReference type="EMBL" id="KAG7407674.1"/>
    </source>
</evidence>
<comment type="caution">
    <text evidence="2">The sequence shown here is derived from an EMBL/GenBank/DDBJ whole genome shotgun (WGS) entry which is preliminary data.</text>
</comment>
<dbReference type="InterPro" id="IPR004119">
    <property type="entry name" value="EcKL"/>
</dbReference>
<dbReference type="AlphaFoldDB" id="A0A8J5TRW8"/>
<dbReference type="Proteomes" id="UP000694050">
    <property type="component" value="Unassembled WGS sequence"/>
</dbReference>
<evidence type="ECO:0000256" key="1">
    <source>
        <dbReference type="SAM" id="MobiDB-lite"/>
    </source>
</evidence>
<evidence type="ECO:0000313" key="3">
    <source>
        <dbReference type="Proteomes" id="UP000694050"/>
    </source>
</evidence>
<proteinExistence type="predicted"/>
<gene>
    <name evidence="2" type="ORF">Forpe1208_v012708</name>
</gene>